<protein>
    <submittedName>
        <fullName evidence="1">Uncharacterized protein</fullName>
    </submittedName>
</protein>
<keyword evidence="2" id="KW-1185">Reference proteome</keyword>
<dbReference type="AlphaFoldDB" id="A0AAW1LYS9"/>
<comment type="caution">
    <text evidence="1">The sequence shown here is derived from an EMBL/GenBank/DDBJ whole genome shotgun (WGS) entry which is preliminary data.</text>
</comment>
<organism evidence="1 2">
    <name type="scientific">Popillia japonica</name>
    <name type="common">Japanese beetle</name>
    <dbReference type="NCBI Taxonomy" id="7064"/>
    <lineage>
        <taxon>Eukaryota</taxon>
        <taxon>Metazoa</taxon>
        <taxon>Ecdysozoa</taxon>
        <taxon>Arthropoda</taxon>
        <taxon>Hexapoda</taxon>
        <taxon>Insecta</taxon>
        <taxon>Pterygota</taxon>
        <taxon>Neoptera</taxon>
        <taxon>Endopterygota</taxon>
        <taxon>Coleoptera</taxon>
        <taxon>Polyphaga</taxon>
        <taxon>Scarabaeiformia</taxon>
        <taxon>Scarabaeidae</taxon>
        <taxon>Rutelinae</taxon>
        <taxon>Popillia</taxon>
    </lineage>
</organism>
<dbReference type="EMBL" id="JASPKY010000086">
    <property type="protein sequence ID" value="KAK9738467.1"/>
    <property type="molecule type" value="Genomic_DNA"/>
</dbReference>
<sequence>MSHELVSGRPRKIIGNNVNALVPLGGENPPLGVQQLAKRLGNQRQKSKLVTKKTEKIPAMTPLQRQQRIDFCQRFQDDNFKGFGFETAHALYPEGWRFQQNNARSNTSAYTTAWMQEQNLATIPWHGD</sequence>
<dbReference type="Proteomes" id="UP001458880">
    <property type="component" value="Unassembled WGS sequence"/>
</dbReference>
<accession>A0AAW1LYS9</accession>
<evidence type="ECO:0000313" key="2">
    <source>
        <dbReference type="Proteomes" id="UP001458880"/>
    </source>
</evidence>
<name>A0AAW1LYS9_POPJA</name>
<gene>
    <name evidence="1" type="ORF">QE152_g9857</name>
</gene>
<proteinExistence type="predicted"/>
<evidence type="ECO:0000313" key="1">
    <source>
        <dbReference type="EMBL" id="KAK9738467.1"/>
    </source>
</evidence>
<reference evidence="1 2" key="1">
    <citation type="journal article" date="2024" name="BMC Genomics">
        <title>De novo assembly and annotation of Popillia japonica's genome with initial clues to its potential as an invasive pest.</title>
        <authorList>
            <person name="Cucini C."/>
            <person name="Boschi S."/>
            <person name="Funari R."/>
            <person name="Cardaioli E."/>
            <person name="Iannotti N."/>
            <person name="Marturano G."/>
            <person name="Paoli F."/>
            <person name="Bruttini M."/>
            <person name="Carapelli A."/>
            <person name="Frati F."/>
            <person name="Nardi F."/>
        </authorList>
    </citation>
    <scope>NUCLEOTIDE SEQUENCE [LARGE SCALE GENOMIC DNA]</scope>
    <source>
        <strain evidence="1">DMR45628</strain>
    </source>
</reference>